<evidence type="ECO:0000313" key="6">
    <source>
        <dbReference type="Proteomes" id="UP000274922"/>
    </source>
</evidence>
<dbReference type="Proteomes" id="UP000274922">
    <property type="component" value="Unassembled WGS sequence"/>
</dbReference>
<dbReference type="OrthoDB" id="1739576at2759"/>
<dbReference type="PANTHER" id="PTHR13021">
    <property type="entry name" value="PRE-MRNA-SPLICING FACTOR ISY1"/>
    <property type="match status" value="1"/>
</dbReference>
<comment type="similarity">
    <text evidence="2">Belongs to the ISY1 family.</text>
</comment>
<evidence type="ECO:0000256" key="1">
    <source>
        <dbReference type="ARBA" id="ARBA00004123"/>
    </source>
</evidence>
<protein>
    <recommendedName>
        <fullName evidence="7">Pre-mRNA-splicing factor ISY1</fullName>
    </recommendedName>
</protein>
<evidence type="ECO:0000256" key="4">
    <source>
        <dbReference type="SAM" id="MobiDB-lite"/>
    </source>
</evidence>
<dbReference type="SUPFAM" id="SSF140102">
    <property type="entry name" value="ISY1 domain-like"/>
    <property type="match status" value="1"/>
</dbReference>
<proteinExistence type="inferred from homology"/>
<gene>
    <name evidence="5" type="ORF">CXG81DRAFT_17815</name>
</gene>
<sequence length="268" mass="30295">MARNEEKAKSTLHRYLAAKDKEAGLGGDETSKRGKRRPFHTSQCDSLQDADRWRKDVIADIRRGISRINNPDVPEHELRELNDRINKLFLEKYHWEKRIKELGGPSYHDAPLSKDATASLGEGRYKYFGRAKDLPGVKELFEKRQKQRTKEQRQQLYKRVDIAYYGGLAEQGARGAELLAWEAEQTRRLQEQRAKTLEREGGIVNNGGFAIDMAESYALDLPWTLPTQAEVLAHLLARKKAEILAKYGGSGASSDPPSSMTPATDLSS</sequence>
<dbReference type="GO" id="GO:0005634">
    <property type="term" value="C:nucleus"/>
    <property type="evidence" value="ECO:0007669"/>
    <property type="project" value="UniProtKB-SubCell"/>
</dbReference>
<evidence type="ECO:0000313" key="5">
    <source>
        <dbReference type="EMBL" id="RKP02539.1"/>
    </source>
</evidence>
<accession>A0A4V1IV21</accession>
<dbReference type="InterPro" id="IPR009360">
    <property type="entry name" value="Isy1"/>
</dbReference>
<dbReference type="STRING" id="1555241.A0A4V1IV21"/>
<name>A0A4V1IV21_9FUNG</name>
<keyword evidence="6" id="KW-1185">Reference proteome</keyword>
<comment type="subcellular location">
    <subcellularLocation>
        <location evidence="1">Nucleus</location>
    </subcellularLocation>
</comment>
<dbReference type="AlphaFoldDB" id="A0A4V1IV21"/>
<evidence type="ECO:0000256" key="2">
    <source>
        <dbReference type="ARBA" id="ARBA00007002"/>
    </source>
</evidence>
<evidence type="ECO:0008006" key="7">
    <source>
        <dbReference type="Google" id="ProtNLM"/>
    </source>
</evidence>
<dbReference type="InterPro" id="IPR029012">
    <property type="entry name" value="Helix_hairpin_bin_sf"/>
</dbReference>
<organism evidence="5 6">
    <name type="scientific">Caulochytrium protostelioides</name>
    <dbReference type="NCBI Taxonomy" id="1555241"/>
    <lineage>
        <taxon>Eukaryota</taxon>
        <taxon>Fungi</taxon>
        <taxon>Fungi incertae sedis</taxon>
        <taxon>Chytridiomycota</taxon>
        <taxon>Chytridiomycota incertae sedis</taxon>
        <taxon>Chytridiomycetes</taxon>
        <taxon>Caulochytriales</taxon>
        <taxon>Caulochytriaceae</taxon>
        <taxon>Caulochytrium</taxon>
    </lineage>
</organism>
<dbReference type="InterPro" id="IPR037200">
    <property type="entry name" value="Isy1_sf"/>
</dbReference>
<reference evidence="6" key="1">
    <citation type="journal article" date="2018" name="Nat. Microbiol.">
        <title>Leveraging single-cell genomics to expand the fungal tree of life.</title>
        <authorList>
            <person name="Ahrendt S.R."/>
            <person name="Quandt C.A."/>
            <person name="Ciobanu D."/>
            <person name="Clum A."/>
            <person name="Salamov A."/>
            <person name="Andreopoulos B."/>
            <person name="Cheng J.F."/>
            <person name="Woyke T."/>
            <person name="Pelin A."/>
            <person name="Henrissat B."/>
            <person name="Reynolds N.K."/>
            <person name="Benny G.L."/>
            <person name="Smith M.E."/>
            <person name="James T.Y."/>
            <person name="Grigoriev I.V."/>
        </authorList>
    </citation>
    <scope>NUCLEOTIDE SEQUENCE [LARGE SCALE GENOMIC DNA]</scope>
    <source>
        <strain evidence="6">ATCC 52028</strain>
    </source>
</reference>
<dbReference type="FunFam" id="1.10.287.660:FF:000001">
    <property type="entry name" value="pre-mRNA-splicing factor ISY1 homolog"/>
    <property type="match status" value="1"/>
</dbReference>
<keyword evidence="3" id="KW-0539">Nucleus</keyword>
<dbReference type="Gene3D" id="1.10.287.660">
    <property type="entry name" value="Helix hairpin bin"/>
    <property type="match status" value="1"/>
</dbReference>
<feature type="region of interest" description="Disordered" evidence="4">
    <location>
        <begin position="247"/>
        <end position="268"/>
    </location>
</feature>
<dbReference type="EMBL" id="ML014141">
    <property type="protein sequence ID" value="RKP02539.1"/>
    <property type="molecule type" value="Genomic_DNA"/>
</dbReference>
<dbReference type="Pfam" id="PF06246">
    <property type="entry name" value="Isy1"/>
    <property type="match status" value="1"/>
</dbReference>
<evidence type="ECO:0000256" key="3">
    <source>
        <dbReference type="ARBA" id="ARBA00023242"/>
    </source>
</evidence>
<feature type="region of interest" description="Disordered" evidence="4">
    <location>
        <begin position="1"/>
        <end position="48"/>
    </location>
</feature>
<dbReference type="GO" id="GO:0000350">
    <property type="term" value="P:generation of catalytic spliceosome for second transesterification step"/>
    <property type="evidence" value="ECO:0007669"/>
    <property type="project" value="InterPro"/>
</dbReference>